<dbReference type="Proteomes" id="UP000193228">
    <property type="component" value="Unassembled WGS sequence"/>
</dbReference>
<gene>
    <name evidence="2" type="ORF">SAMN06265784_12018</name>
</gene>
<evidence type="ECO:0000313" key="2">
    <source>
        <dbReference type="EMBL" id="SMG61197.1"/>
    </source>
</evidence>
<reference evidence="3" key="1">
    <citation type="submission" date="2017-04" db="EMBL/GenBank/DDBJ databases">
        <authorList>
            <person name="Varghese N."/>
            <person name="Submissions S."/>
        </authorList>
    </citation>
    <scope>NUCLEOTIDE SEQUENCE [LARGE SCALE GENOMIC DNA]</scope>
    <source>
        <strain evidence="3">LMG 29540</strain>
    </source>
</reference>
<protein>
    <submittedName>
        <fullName evidence="2">Uncharacterized protein</fullName>
    </submittedName>
</protein>
<organism evidence="2 3">
    <name type="scientific">Paraburkholderia susongensis</name>
    <dbReference type="NCBI Taxonomy" id="1515439"/>
    <lineage>
        <taxon>Bacteria</taxon>
        <taxon>Pseudomonadati</taxon>
        <taxon>Pseudomonadota</taxon>
        <taxon>Betaproteobacteria</taxon>
        <taxon>Burkholderiales</taxon>
        <taxon>Burkholderiaceae</taxon>
        <taxon>Paraburkholderia</taxon>
    </lineage>
</organism>
<sequence length="278" mass="31036">MNVETPLETNAQFAETGKPGVRALDHPAMPSQPFLAFYSAPGNARRNPSLFQVPPAAGKVRTLVRMQFVRAFAGLALQTWHHRYRIGRALKGYRVMPVGTRDRDRQGNAPGIYNEVSFCPELATVRWVGPGFLATRGLATLGASRLARPQSIWSCWRNRRNIARCNLSHTPAACQSRNRRQHVMPLPKPGSCGRSSQGMPVCRTYRMPFNTARSSTLRRRPPLGDGLNTGNDGSSAAHSSLLIFRLAMPTWIWRSWPHVQVVLAALKQVTRRLFTLSE</sequence>
<keyword evidence="3" id="KW-1185">Reference proteome</keyword>
<accession>A0A1X7M663</accession>
<feature type="region of interest" description="Disordered" evidence="1">
    <location>
        <begin position="215"/>
        <end position="234"/>
    </location>
</feature>
<dbReference type="STRING" id="1515439.SAMN06265784_12018"/>
<name>A0A1X7M663_9BURK</name>
<proteinExistence type="predicted"/>
<evidence type="ECO:0000256" key="1">
    <source>
        <dbReference type="SAM" id="MobiDB-lite"/>
    </source>
</evidence>
<dbReference type="AlphaFoldDB" id="A0A1X7M663"/>
<dbReference type="EMBL" id="FXAT01000020">
    <property type="protein sequence ID" value="SMG61197.1"/>
    <property type="molecule type" value="Genomic_DNA"/>
</dbReference>
<evidence type="ECO:0000313" key="3">
    <source>
        <dbReference type="Proteomes" id="UP000193228"/>
    </source>
</evidence>